<protein>
    <submittedName>
        <fullName evidence="1">DUF488 family protein</fullName>
    </submittedName>
</protein>
<sequence>MIPQIKIKRIYEEPSAADGYRVLVDRLWPRGISKEHAAIEEWAKDITPTTEIRKAYGHIVENWPTFTYQYLQELKHNELVPTFIEKWEEYPVITFVYAAHDTEHTHALILQDYMQKLFNQRFQSS</sequence>
<organism evidence="1 2">
    <name type="scientific">Myroides odoratus</name>
    <name type="common">Flavobacterium odoratum</name>
    <dbReference type="NCBI Taxonomy" id="256"/>
    <lineage>
        <taxon>Bacteria</taxon>
        <taxon>Pseudomonadati</taxon>
        <taxon>Bacteroidota</taxon>
        <taxon>Flavobacteriia</taxon>
        <taxon>Flavobacteriales</taxon>
        <taxon>Flavobacteriaceae</taxon>
        <taxon>Myroides</taxon>
    </lineage>
</organism>
<gene>
    <name evidence="1" type="ORF">I6I88_09505</name>
</gene>
<dbReference type="InterPro" id="IPR052552">
    <property type="entry name" value="YeaO-like"/>
</dbReference>
<accession>A0A9Q6Z8B0</accession>
<dbReference type="EMBL" id="CP068108">
    <property type="protein sequence ID" value="QQT98469.1"/>
    <property type="molecule type" value="Genomic_DNA"/>
</dbReference>
<dbReference type="Pfam" id="PF22752">
    <property type="entry name" value="DUF488-N3i"/>
    <property type="match status" value="1"/>
</dbReference>
<reference evidence="1 2" key="1">
    <citation type="submission" date="2021-01" db="EMBL/GenBank/DDBJ databases">
        <title>FDA dAtabase for Regulatory Grade micrObial Sequences (FDA-ARGOS): Supporting development and validation of Infectious Disease Dx tests.</title>
        <authorList>
            <person name="Sproer C."/>
            <person name="Gronow S."/>
            <person name="Severitt S."/>
            <person name="Schroder I."/>
            <person name="Tallon L."/>
            <person name="Sadzewicz L."/>
            <person name="Zhao X."/>
            <person name="Boylan J."/>
            <person name="Ott S."/>
            <person name="Bowen H."/>
            <person name="Vavikolanu K."/>
            <person name="Mehta A."/>
            <person name="Aluvathingal J."/>
            <person name="Nadendla S."/>
            <person name="Lowell S."/>
            <person name="Myers T."/>
            <person name="Yan Y."/>
            <person name="Sichtig H."/>
        </authorList>
    </citation>
    <scope>NUCLEOTIDE SEQUENCE [LARGE SCALE GENOMIC DNA]</scope>
    <source>
        <strain evidence="1 2">FDAARGOS_1131</strain>
    </source>
</reference>
<name>A0A9Q6Z8B0_MYROD</name>
<dbReference type="OrthoDB" id="9790745at2"/>
<dbReference type="RefSeq" id="WP_002985257.1">
    <property type="nucleotide sequence ID" value="NZ_CP068108.1"/>
</dbReference>
<dbReference type="PANTHER" id="PTHR36849:SF1">
    <property type="entry name" value="CYTOPLASMIC PROTEIN"/>
    <property type="match status" value="1"/>
</dbReference>
<dbReference type="Proteomes" id="UP000596202">
    <property type="component" value="Chromosome"/>
</dbReference>
<dbReference type="PANTHER" id="PTHR36849">
    <property type="entry name" value="CYTOPLASMIC PROTEIN-RELATED"/>
    <property type="match status" value="1"/>
</dbReference>
<proteinExistence type="predicted"/>
<dbReference type="AlphaFoldDB" id="A0A9Q6Z8B0"/>
<dbReference type="GeneID" id="93527891"/>
<evidence type="ECO:0000313" key="2">
    <source>
        <dbReference type="Proteomes" id="UP000596202"/>
    </source>
</evidence>
<evidence type="ECO:0000313" key="1">
    <source>
        <dbReference type="EMBL" id="QQT98469.1"/>
    </source>
</evidence>